<dbReference type="AlphaFoldDB" id="A0A1M5LDT5"/>
<dbReference type="EMBL" id="FQWY01000007">
    <property type="protein sequence ID" value="SHG63177.1"/>
    <property type="molecule type" value="Genomic_DNA"/>
</dbReference>
<name>A0A1M5LDT5_9FIRM</name>
<dbReference type="RefSeq" id="WP_073089899.1">
    <property type="nucleotide sequence ID" value="NZ_FQWY01000007.1"/>
</dbReference>
<protein>
    <submittedName>
        <fullName evidence="1">Uncharacterized protein</fullName>
    </submittedName>
</protein>
<dbReference type="Proteomes" id="UP000242329">
    <property type="component" value="Unassembled WGS sequence"/>
</dbReference>
<proteinExistence type="predicted"/>
<organism evidence="1 2">
    <name type="scientific">Thermosyntropha lipolytica DSM 11003</name>
    <dbReference type="NCBI Taxonomy" id="1123382"/>
    <lineage>
        <taxon>Bacteria</taxon>
        <taxon>Bacillati</taxon>
        <taxon>Bacillota</taxon>
        <taxon>Clostridia</taxon>
        <taxon>Eubacteriales</taxon>
        <taxon>Syntrophomonadaceae</taxon>
        <taxon>Thermosyntropha</taxon>
    </lineage>
</organism>
<sequence length="101" mass="11710">MRKDEKAELMIYCMKCGNHANEYNWTLATAAKFSNKPYETPTLISLLLKLAKGEKLDGNSIWLVCPRCNEKVKLAHIPLPPWDELQAYVEKVGEEYLNYKF</sequence>
<reference evidence="2" key="1">
    <citation type="submission" date="2016-11" db="EMBL/GenBank/DDBJ databases">
        <authorList>
            <person name="Varghese N."/>
            <person name="Submissions S."/>
        </authorList>
    </citation>
    <scope>NUCLEOTIDE SEQUENCE [LARGE SCALE GENOMIC DNA]</scope>
    <source>
        <strain evidence="2">DSM 11003</strain>
    </source>
</reference>
<gene>
    <name evidence="1" type="ORF">SAMN02745221_00650</name>
</gene>
<evidence type="ECO:0000313" key="1">
    <source>
        <dbReference type="EMBL" id="SHG63177.1"/>
    </source>
</evidence>
<keyword evidence="2" id="KW-1185">Reference proteome</keyword>
<accession>A0A1M5LDT5</accession>
<evidence type="ECO:0000313" key="2">
    <source>
        <dbReference type="Proteomes" id="UP000242329"/>
    </source>
</evidence>